<organism evidence="6 7">
    <name type="scientific">Neorhizobium galegae bv. officinalis</name>
    <dbReference type="NCBI Taxonomy" id="323656"/>
    <lineage>
        <taxon>Bacteria</taxon>
        <taxon>Pseudomonadati</taxon>
        <taxon>Pseudomonadota</taxon>
        <taxon>Alphaproteobacteria</taxon>
        <taxon>Hyphomicrobiales</taxon>
        <taxon>Rhizobiaceae</taxon>
        <taxon>Rhizobium/Agrobacterium group</taxon>
        <taxon>Neorhizobium</taxon>
    </lineage>
</organism>
<dbReference type="PROSITE" id="PS00455">
    <property type="entry name" value="AMP_BINDING"/>
    <property type="match status" value="1"/>
</dbReference>
<accession>A0A0T7H4H8</accession>
<name>A0A0T7H4H8_NEOGA</name>
<keyword evidence="3" id="KW-0479">Metal-binding</keyword>
<dbReference type="SUPFAM" id="SSF56801">
    <property type="entry name" value="Acetyl-CoA synthetase-like"/>
    <property type="match status" value="1"/>
</dbReference>
<dbReference type="PANTHER" id="PTHR43201">
    <property type="entry name" value="ACYL-COA SYNTHETASE"/>
    <property type="match status" value="1"/>
</dbReference>
<dbReference type="RefSeq" id="WP_046638209.1">
    <property type="nucleotide sequence ID" value="NZ_CCRK01000021.1"/>
</dbReference>
<sequence>MNIDQNELIRAENVFQLRDVFPPQARTFPELMTRQAERYGDRRLITLGDRVLSFAQTRTLAATAGQTLRMAGVKAGDTVAIMCGNRLEFLQVFLGCAWCGAIAVPLNTASRGTQLEHILKNSGARLAVVEAAYLGVFDALSDADLPLQQIWTVGDVPAGLALFWPYCPIPEQSDQMDAYPSRPSDTLAILYTSGTTGVSKGVCCPHAQYFWWGIHTAALLGVSETDVLLTCLPLFHTNALNTLFQALLTGASMVLEPKFSVSKYWLSLAAHQATVTYLLGAMVPMLLSKEASETDRLHKTRIALAPGVPPQFHAPFTERFGVAIRDGYGSTETNFVISALSHEQRLGSMGKVRPGFEIAVFDEDDNEVPDGTPGELVIRASEPFSIATGYFGMPEKTVEAWRNLWFHSGDRVAKDSDGYVQFLDRMKDAIRRRGENISSFEVEQVLVAHPSIQNAAVFPARSELAEDEVMASIVLKAGMTLTPAELMDFCQPRMSYFSVPRFLDFVDELPLTENGKVQKFKLIERGITDSTWDREKSDYKLAR</sequence>
<evidence type="ECO:0000259" key="5">
    <source>
        <dbReference type="Pfam" id="PF13193"/>
    </source>
</evidence>
<dbReference type="Pfam" id="PF00501">
    <property type="entry name" value="AMP-binding"/>
    <property type="match status" value="1"/>
</dbReference>
<evidence type="ECO:0000259" key="4">
    <source>
        <dbReference type="Pfam" id="PF00501"/>
    </source>
</evidence>
<proteinExistence type="inferred from homology"/>
<evidence type="ECO:0000313" key="6">
    <source>
        <dbReference type="EMBL" id="CDZ54389.1"/>
    </source>
</evidence>
<dbReference type="AlphaFoldDB" id="A0A0T7H4H8"/>
<dbReference type="InterPro" id="IPR042099">
    <property type="entry name" value="ANL_N_sf"/>
</dbReference>
<dbReference type="PANTHER" id="PTHR43201:SF5">
    <property type="entry name" value="MEDIUM-CHAIN ACYL-COA LIGASE ACSF2, MITOCHONDRIAL"/>
    <property type="match status" value="1"/>
</dbReference>
<dbReference type="GO" id="GO:0031956">
    <property type="term" value="F:medium-chain fatty acid-CoA ligase activity"/>
    <property type="evidence" value="ECO:0007669"/>
    <property type="project" value="TreeGrafter"/>
</dbReference>
<dbReference type="CDD" id="cd05934">
    <property type="entry name" value="FACL_DitJ_like"/>
    <property type="match status" value="1"/>
</dbReference>
<dbReference type="InterPro" id="IPR025110">
    <property type="entry name" value="AMP-bd_C"/>
</dbReference>
<dbReference type="InterPro" id="IPR020845">
    <property type="entry name" value="AMP-binding_CS"/>
</dbReference>
<feature type="domain" description="AMP-binding enzyme C-terminal" evidence="5">
    <location>
        <begin position="441"/>
        <end position="516"/>
    </location>
</feature>
<keyword evidence="2 6" id="KW-0436">Ligase</keyword>
<comment type="similarity">
    <text evidence="1">Belongs to the ATP-dependent AMP-binding enzyme family.</text>
</comment>
<dbReference type="Proteomes" id="UP000039660">
    <property type="component" value="Unassembled WGS sequence"/>
</dbReference>
<dbReference type="GO" id="GO:0006631">
    <property type="term" value="P:fatty acid metabolic process"/>
    <property type="evidence" value="ECO:0007669"/>
    <property type="project" value="TreeGrafter"/>
</dbReference>
<dbReference type="InterPro" id="IPR045851">
    <property type="entry name" value="AMP-bd_C_sf"/>
</dbReference>
<evidence type="ECO:0000256" key="1">
    <source>
        <dbReference type="ARBA" id="ARBA00006432"/>
    </source>
</evidence>
<dbReference type="NCBIfam" id="NF004808">
    <property type="entry name" value="PRK06155.1"/>
    <property type="match status" value="1"/>
</dbReference>
<feature type="domain" description="AMP-dependent synthetase/ligase" evidence="4">
    <location>
        <begin position="33"/>
        <end position="391"/>
    </location>
</feature>
<evidence type="ECO:0000313" key="7">
    <source>
        <dbReference type="Proteomes" id="UP000039660"/>
    </source>
</evidence>
<reference evidence="6 7" key="1">
    <citation type="submission" date="2014-08" db="EMBL/GenBank/DDBJ databases">
        <authorList>
            <person name="Chen Y.-H."/>
        </authorList>
    </citation>
    <scope>NUCLEOTIDE SEQUENCE [LARGE SCALE GENOMIC DNA]</scope>
</reference>
<dbReference type="GO" id="GO:0046872">
    <property type="term" value="F:metal ion binding"/>
    <property type="evidence" value="ECO:0007669"/>
    <property type="project" value="UniProtKB-KW"/>
</dbReference>
<dbReference type="Gene3D" id="3.40.50.12780">
    <property type="entry name" value="N-terminal domain of ligase-like"/>
    <property type="match status" value="1"/>
</dbReference>
<evidence type="ECO:0000256" key="3">
    <source>
        <dbReference type="ARBA" id="ARBA00022723"/>
    </source>
</evidence>
<dbReference type="Pfam" id="PF13193">
    <property type="entry name" value="AMP-binding_C"/>
    <property type="match status" value="1"/>
</dbReference>
<gene>
    <name evidence="6" type="ORF">NGAL_HAMBI1189_54830</name>
</gene>
<evidence type="ECO:0000256" key="2">
    <source>
        <dbReference type="ARBA" id="ARBA00022598"/>
    </source>
</evidence>
<dbReference type="Gene3D" id="3.30.300.30">
    <property type="match status" value="1"/>
</dbReference>
<protein>
    <submittedName>
        <fullName evidence="6">Probable crotonobetaine/carnitine-CoA ligase</fullName>
    </submittedName>
</protein>
<dbReference type="InterPro" id="IPR000873">
    <property type="entry name" value="AMP-dep_synth/lig_dom"/>
</dbReference>
<dbReference type="EMBL" id="CCRK01000021">
    <property type="protein sequence ID" value="CDZ54389.1"/>
    <property type="molecule type" value="Genomic_DNA"/>
</dbReference>